<dbReference type="PRINTS" id="PR00106">
    <property type="entry name" value="DNAPOLB"/>
</dbReference>
<dbReference type="GO" id="GO:0051539">
    <property type="term" value="F:4 iron, 4 sulfur cluster binding"/>
    <property type="evidence" value="ECO:0007669"/>
    <property type="project" value="UniProtKB-KW"/>
</dbReference>
<evidence type="ECO:0000313" key="28">
    <source>
        <dbReference type="Proteomes" id="UP001165063"/>
    </source>
</evidence>
<evidence type="ECO:0000256" key="6">
    <source>
        <dbReference type="ARBA" id="ARBA00022695"/>
    </source>
</evidence>
<dbReference type="SUPFAM" id="SSF53098">
    <property type="entry name" value="Ribonuclease H-like"/>
    <property type="match status" value="1"/>
</dbReference>
<feature type="compositionally biased region" description="Acidic residues" evidence="21">
    <location>
        <begin position="143"/>
        <end position="156"/>
    </location>
</feature>
<keyword evidence="6 20" id="KW-0548">Nucleotidyltransferase</keyword>
<feature type="compositionally biased region" description="Acidic residues" evidence="21">
    <location>
        <begin position="545"/>
        <end position="555"/>
    </location>
</feature>
<dbReference type="GO" id="GO:0000166">
    <property type="term" value="F:nucleotide binding"/>
    <property type="evidence" value="ECO:0007669"/>
    <property type="project" value="InterPro"/>
</dbReference>
<dbReference type="Pfam" id="PF03104">
    <property type="entry name" value="DNA_pol_B_exo1"/>
    <property type="match status" value="1"/>
</dbReference>
<dbReference type="PROSITE" id="PS00116">
    <property type="entry name" value="DNA_POLYMERASE_B"/>
    <property type="match status" value="1"/>
</dbReference>
<dbReference type="InterPro" id="IPR017964">
    <property type="entry name" value="DNA-dir_DNA_pol_B_CS"/>
</dbReference>
<dbReference type="GO" id="GO:0000724">
    <property type="term" value="P:double-strand break repair via homologous recombination"/>
    <property type="evidence" value="ECO:0007669"/>
    <property type="project" value="TreeGrafter"/>
</dbReference>
<comment type="subunit">
    <text evidence="19">Forms DNA polymerase zeta with REV7.</text>
</comment>
<evidence type="ECO:0000256" key="21">
    <source>
        <dbReference type="SAM" id="MobiDB-lite"/>
    </source>
</evidence>
<sequence>MTESSSLLDLSNLNPHNLKIQIQAYDTYQCLPTQLDKQFFTINGKQHKNLKFGQVPIIRIFGKLPTGHSCLVHLHNVFPYLFIPYAGPTTNSAKEISDYLLKLRTEIEIRLKYSFKSSKNFKKHKKKARTRLVDENNEKSDAAEEEEEDDDDEDSFDSQSDSGNEPDIDNNDKDQNHGKGNFESSSYLADISLVKGVPFYGYNVGYYPFVKISALSPKYLVRLTRLFRESKIFGKQIQPYESHIPYTLQFLTDYNCYSSDWMSLSKVYWRSPLIMIGDKLRNDFQNDFATDLGTFNELKIDDDLKKLLKKYISSQMYAINVLDSERFPRMGRMLLELDASASFILNRNLVVERDIHKDFKEFTNPETLSFGKYVHSTKTLLDDVNFQRRTNDLPDDPKLKLFEGDVREYKGLDWIEADELKKLLSYCSAESEKHWKKNHPFQTLLMDPLIGKRDWLKPYPTVFQSVDQHIFTPVVPTSSLIQIGESQIANEDSIVDWLLFGISNSTSINQSFQSSQNSLTAQSFNILHSVREVADEFHDDKTDTESEVDTEDDNDNFLGSIPHVEIERELESQHINDEQAEDPPHVGEIANGTLNSSFSDNLNSSVFAELEEKLEVPVANKTDERIFELTQKSQPSTRETFSMTEDSIHRSHTGMLTEPKSNKHSTVFYIVEELSPNEQFYEYSIDPPEFESHEAMLNSFEDYQMLKYEYDSPFYSNRDNVSETPFYFAGKKFQLDIKDEQGIPEYEPLGDFDALSVNLDDVPGSIQSLWFYNEEPPEYDEVSKWCSKYRSSDPVSRSQLLKSQIEMATQKMRGFMYPSLQTPVFRKRTNYNKLMLLNVEIHVNTRGDKYPDPVWDEISAIFWSFHKDALVHELDFSSEGIFLLDHEVGKKWQNLTSVPVEVFDSERQMLGELVGLVELIDPDILSGYEVHNGSWGYISERCKKVHNVDFLSRISRVVTKHNNKFGDRWGYTHASAIKLTGRHMLNIWRKMQSDTKLNKYSLENVVYHILHQRIPHFDFPTLTNWFISNDARENSLLLGYYTNRMTYEMKLINQMELVERITEESRLIGIDYYSVIYRGSQFKIESFLVRVAKPENFVLISPSKKQVFKQDPLQCIPLILEPESAFYKSPLVVLDFQSLYPSVMIAYNYCYSTLLGRLRGYNPHKLQKIGVTNLRLPPGLLKVFEDQITLSPNGLMFLKPEVRKSLMAKYLTEILDARILVKNTMSKLRNDYELQKLYNNRQLALKLIANVTYGYTSASFSGRMPNSDIADAIVSSGRETLLKAIAEIENGDWGAKVVYGDTDSLFVYLPGKSKEDAFRIGRAMAKHITKLNPEPIKLKFEKVYFPCVLITKKRYVGYAYEYEDQKEPKFDAKGIETVRRDGIPAQQMIVDKALRILFDTHDLSKVRKYVTDQFQKVMSQRVNIKDFLFGKAVKLGSYKSEKSITPGARLSMEKAKDDPRALPQYKERVFYLVRKGAKNQILRDKCITPLDFIKVKNMEIDSEYYIKKVLIPPLERIFNLMGGDVKAWYDAMPKSVKFDHLNKTNLKNLVVHSSLCLNCGQLINVVPTKGHVMVTSPKLCDDCLSDELKTLLDVQYKKKTAEKELNDVLTVCKDCTMRNIENNSLSLHTAMLCTSEDCPIFYDRIKLQGRCEDVLSKYSELEW</sequence>
<dbReference type="FunFam" id="3.30.420.10:FF:000024">
    <property type="entry name" value="DNA polymerase zeta catalytic subunit"/>
    <property type="match status" value="1"/>
</dbReference>
<organism evidence="27 28">
    <name type="scientific">Ambrosiozyma monospora</name>
    <name type="common">Yeast</name>
    <name type="synonym">Endomycopsis monosporus</name>
    <dbReference type="NCBI Taxonomy" id="43982"/>
    <lineage>
        <taxon>Eukaryota</taxon>
        <taxon>Fungi</taxon>
        <taxon>Dikarya</taxon>
        <taxon>Ascomycota</taxon>
        <taxon>Saccharomycotina</taxon>
        <taxon>Pichiomycetes</taxon>
        <taxon>Pichiales</taxon>
        <taxon>Pichiaceae</taxon>
        <taxon>Ambrosiozyma</taxon>
    </lineage>
</organism>
<keyword evidence="8 20" id="KW-0479">Metal-binding</keyword>
<keyword evidence="4 20" id="KW-0004">4Fe-4S</keyword>
<feature type="domain" description="C4-type zinc-finger of DNA polymerase delta" evidence="24">
    <location>
        <begin position="1556"/>
        <end position="1644"/>
    </location>
</feature>
<evidence type="ECO:0000256" key="4">
    <source>
        <dbReference type="ARBA" id="ARBA00022485"/>
    </source>
</evidence>
<dbReference type="Gene3D" id="3.30.342.10">
    <property type="entry name" value="DNA Polymerase, chain B, domain 1"/>
    <property type="match status" value="1"/>
</dbReference>
<dbReference type="Pfam" id="PF14260">
    <property type="entry name" value="zf-C4pol"/>
    <property type="match status" value="1"/>
</dbReference>
<keyword evidence="10 20" id="KW-0863">Zinc-finger</keyword>
<dbReference type="InterPro" id="IPR006133">
    <property type="entry name" value="DNA-dir_DNA_pol_B_exonuc"/>
</dbReference>
<dbReference type="PANTHER" id="PTHR45812:SF1">
    <property type="entry name" value="DNA POLYMERASE ZETA CATALYTIC SUBUNIT"/>
    <property type="match status" value="1"/>
</dbReference>
<keyword evidence="9" id="KW-0227">DNA damage</keyword>
<evidence type="ECO:0000256" key="1">
    <source>
        <dbReference type="ARBA" id="ARBA00001966"/>
    </source>
</evidence>
<reference evidence="27" key="1">
    <citation type="submission" date="2023-04" db="EMBL/GenBank/DDBJ databases">
        <title>Ambrosiozyma monospora NBRC 1965.</title>
        <authorList>
            <person name="Ichikawa N."/>
            <person name="Sato H."/>
            <person name="Tonouchi N."/>
        </authorList>
    </citation>
    <scope>NUCLEOTIDE SEQUENCE</scope>
    <source>
        <strain evidence="27">NBRC 1965</strain>
    </source>
</reference>
<dbReference type="OrthoDB" id="2414538at2759"/>
<dbReference type="GO" id="GO:0006260">
    <property type="term" value="P:DNA replication"/>
    <property type="evidence" value="ECO:0007669"/>
    <property type="project" value="UniProtKB-KW"/>
</dbReference>
<dbReference type="PANTHER" id="PTHR45812">
    <property type="entry name" value="DNA POLYMERASE ZETA CATALYTIC SUBUNIT"/>
    <property type="match status" value="1"/>
</dbReference>
<dbReference type="Gene3D" id="1.10.132.60">
    <property type="entry name" value="DNA polymerase family B, C-terminal domain"/>
    <property type="match status" value="1"/>
</dbReference>
<evidence type="ECO:0000256" key="7">
    <source>
        <dbReference type="ARBA" id="ARBA00022705"/>
    </source>
</evidence>
<dbReference type="SMART" id="SM00486">
    <property type="entry name" value="POLBc"/>
    <property type="match status" value="1"/>
</dbReference>
<keyword evidence="5 20" id="KW-0808">Transferase</keyword>
<dbReference type="InterPro" id="IPR012337">
    <property type="entry name" value="RNaseH-like_sf"/>
</dbReference>
<proteinExistence type="inferred from homology"/>
<accession>A0A9W6YT91</accession>
<dbReference type="CDD" id="cd05534">
    <property type="entry name" value="POLBc_zeta"/>
    <property type="match status" value="1"/>
</dbReference>
<evidence type="ECO:0000259" key="23">
    <source>
        <dbReference type="Pfam" id="PF03104"/>
    </source>
</evidence>
<evidence type="ECO:0000256" key="16">
    <source>
        <dbReference type="ARBA" id="ARBA00023204"/>
    </source>
</evidence>
<comment type="catalytic activity">
    <reaction evidence="18 20">
        <text>DNA(n) + a 2'-deoxyribonucleoside 5'-triphosphate = DNA(n+1) + diphosphate</text>
        <dbReference type="Rhea" id="RHEA:22508"/>
        <dbReference type="Rhea" id="RHEA-COMP:17339"/>
        <dbReference type="Rhea" id="RHEA-COMP:17340"/>
        <dbReference type="ChEBI" id="CHEBI:33019"/>
        <dbReference type="ChEBI" id="CHEBI:61560"/>
        <dbReference type="ChEBI" id="CHEBI:173112"/>
        <dbReference type="EC" id="2.7.7.7"/>
    </reaction>
</comment>
<dbReference type="Proteomes" id="UP001165063">
    <property type="component" value="Unassembled WGS sequence"/>
</dbReference>
<evidence type="ECO:0000259" key="22">
    <source>
        <dbReference type="Pfam" id="PF00136"/>
    </source>
</evidence>
<feature type="domain" description="DNA polymerase zeta catalytic subunit N-terminal" evidence="26">
    <location>
        <begin position="18"/>
        <end position="75"/>
    </location>
</feature>
<dbReference type="InterPro" id="IPR006172">
    <property type="entry name" value="DNA-dir_DNA_pol_B"/>
</dbReference>
<evidence type="ECO:0000256" key="18">
    <source>
        <dbReference type="ARBA" id="ARBA00049244"/>
    </source>
</evidence>
<evidence type="ECO:0000256" key="15">
    <source>
        <dbReference type="ARBA" id="ARBA00023125"/>
    </source>
</evidence>
<feature type="domain" description="DNA polymerase delta/zeta catalytic subunit N-terminal" evidence="25">
    <location>
        <begin position="179"/>
        <end position="219"/>
    </location>
</feature>
<dbReference type="CDD" id="cd05778">
    <property type="entry name" value="DNA_polB_zeta_exo"/>
    <property type="match status" value="1"/>
</dbReference>
<keyword evidence="11 20" id="KW-0862">Zinc</keyword>
<dbReference type="GO" id="GO:0005634">
    <property type="term" value="C:nucleus"/>
    <property type="evidence" value="ECO:0007669"/>
    <property type="project" value="UniProtKB-SubCell"/>
</dbReference>
<dbReference type="Pfam" id="PF24065">
    <property type="entry name" value="REV3_N"/>
    <property type="match status" value="1"/>
</dbReference>
<dbReference type="InterPro" id="IPR006134">
    <property type="entry name" value="DNA-dir_DNA_pol_B_multi_dom"/>
</dbReference>
<dbReference type="GO" id="GO:0003887">
    <property type="term" value="F:DNA-directed DNA polymerase activity"/>
    <property type="evidence" value="ECO:0007669"/>
    <property type="project" value="UniProtKB-KW"/>
</dbReference>
<evidence type="ECO:0000259" key="26">
    <source>
        <dbReference type="Pfam" id="PF24065"/>
    </source>
</evidence>
<evidence type="ECO:0000256" key="20">
    <source>
        <dbReference type="RuleBase" id="RU000442"/>
    </source>
</evidence>
<protein>
    <recommendedName>
        <fullName evidence="20">DNA polymerase</fullName>
        <ecNumber evidence="20">2.7.7.7</ecNumber>
    </recommendedName>
</protein>
<dbReference type="GO" id="GO:0042276">
    <property type="term" value="P:error-prone translesion synthesis"/>
    <property type="evidence" value="ECO:0007669"/>
    <property type="project" value="TreeGrafter"/>
</dbReference>
<keyword evidence="16" id="KW-0234">DNA repair</keyword>
<feature type="domain" description="DNA-directed DNA polymerase family B exonuclease" evidence="23">
    <location>
        <begin position="828"/>
        <end position="1005"/>
    </location>
</feature>
<dbReference type="GO" id="GO:0016035">
    <property type="term" value="C:zeta DNA polymerase complex"/>
    <property type="evidence" value="ECO:0007669"/>
    <property type="project" value="InterPro"/>
</dbReference>
<evidence type="ECO:0000259" key="25">
    <source>
        <dbReference type="Pfam" id="PF24055"/>
    </source>
</evidence>
<name>A0A9W6YT91_AMBMO</name>
<evidence type="ECO:0000256" key="13">
    <source>
        <dbReference type="ARBA" id="ARBA00023004"/>
    </source>
</evidence>
<evidence type="ECO:0000259" key="24">
    <source>
        <dbReference type="Pfam" id="PF14260"/>
    </source>
</evidence>
<keyword evidence="28" id="KW-1185">Reference proteome</keyword>
<evidence type="ECO:0000256" key="9">
    <source>
        <dbReference type="ARBA" id="ARBA00022763"/>
    </source>
</evidence>
<dbReference type="InterPro" id="IPR042087">
    <property type="entry name" value="DNA_pol_B_thumb"/>
</dbReference>
<dbReference type="SUPFAM" id="SSF56672">
    <property type="entry name" value="DNA/RNA polymerases"/>
    <property type="match status" value="1"/>
</dbReference>
<dbReference type="InterPro" id="IPR023211">
    <property type="entry name" value="DNA_pol_palm_dom_sf"/>
</dbReference>
<dbReference type="EC" id="2.7.7.7" evidence="20"/>
<dbReference type="InterPro" id="IPR036397">
    <property type="entry name" value="RNaseH_sf"/>
</dbReference>
<gene>
    <name evidence="27" type="ORF">Amon01_000086700</name>
</gene>
<dbReference type="InterPro" id="IPR030559">
    <property type="entry name" value="PolZ_Rev3"/>
</dbReference>
<dbReference type="Gene3D" id="3.90.1600.10">
    <property type="entry name" value="Palm domain of DNA polymerase"/>
    <property type="match status" value="1"/>
</dbReference>
<dbReference type="InterPro" id="IPR056447">
    <property type="entry name" value="REV3_N"/>
</dbReference>
<comment type="caution">
    <text evidence="27">The sequence shown here is derived from an EMBL/GenBank/DDBJ whole genome shotgun (WGS) entry which is preliminary data.</text>
</comment>
<evidence type="ECO:0000313" key="27">
    <source>
        <dbReference type="EMBL" id="GMG19953.1"/>
    </source>
</evidence>
<evidence type="ECO:0000256" key="14">
    <source>
        <dbReference type="ARBA" id="ARBA00023014"/>
    </source>
</evidence>
<evidence type="ECO:0000256" key="12">
    <source>
        <dbReference type="ARBA" id="ARBA00022932"/>
    </source>
</evidence>
<evidence type="ECO:0000256" key="19">
    <source>
        <dbReference type="ARBA" id="ARBA00066055"/>
    </source>
</evidence>
<keyword evidence="13 20" id="KW-0408">Iron</keyword>
<keyword evidence="12 20" id="KW-0239">DNA-directed DNA polymerase</keyword>
<comment type="cofactor">
    <cofactor evidence="1 20">
        <name>[4Fe-4S] cluster</name>
        <dbReference type="ChEBI" id="CHEBI:49883"/>
    </cofactor>
</comment>
<feature type="domain" description="DNA-directed DNA polymerase family B multifunctional" evidence="22">
    <location>
        <begin position="1073"/>
        <end position="1519"/>
    </location>
</feature>
<dbReference type="Gene3D" id="1.10.287.690">
    <property type="entry name" value="Helix hairpin bin"/>
    <property type="match status" value="1"/>
</dbReference>
<evidence type="ECO:0000256" key="5">
    <source>
        <dbReference type="ARBA" id="ARBA00022679"/>
    </source>
</evidence>
<dbReference type="InterPro" id="IPR043502">
    <property type="entry name" value="DNA/RNA_pol_sf"/>
</dbReference>
<feature type="region of interest" description="Disordered" evidence="21">
    <location>
        <begin position="537"/>
        <end position="557"/>
    </location>
</feature>
<dbReference type="EMBL" id="BSXU01000244">
    <property type="protein sequence ID" value="GMG19953.1"/>
    <property type="molecule type" value="Genomic_DNA"/>
</dbReference>
<dbReference type="Pfam" id="PF24055">
    <property type="entry name" value="POL3_N"/>
    <property type="match status" value="1"/>
</dbReference>
<keyword evidence="14 20" id="KW-0411">Iron-sulfur</keyword>
<dbReference type="FunFam" id="1.10.132.60:FF:000007">
    <property type="entry name" value="DNA polymerase"/>
    <property type="match status" value="1"/>
</dbReference>
<dbReference type="Pfam" id="PF00136">
    <property type="entry name" value="DNA_pol_B"/>
    <property type="match status" value="1"/>
</dbReference>
<dbReference type="Gene3D" id="3.30.420.10">
    <property type="entry name" value="Ribonuclease H-like superfamily/Ribonuclease H"/>
    <property type="match status" value="1"/>
</dbReference>
<dbReference type="InterPro" id="IPR025687">
    <property type="entry name" value="Znf-C4pol"/>
</dbReference>
<keyword evidence="15 20" id="KW-0238">DNA-binding</keyword>
<evidence type="ECO:0000256" key="3">
    <source>
        <dbReference type="ARBA" id="ARBA00005755"/>
    </source>
</evidence>
<keyword evidence="17 20" id="KW-0539">Nucleus</keyword>
<evidence type="ECO:0000256" key="10">
    <source>
        <dbReference type="ARBA" id="ARBA00022771"/>
    </source>
</evidence>
<dbReference type="InterPro" id="IPR056435">
    <property type="entry name" value="DPOD/Z_N"/>
</dbReference>
<evidence type="ECO:0000256" key="17">
    <source>
        <dbReference type="ARBA" id="ARBA00023242"/>
    </source>
</evidence>
<keyword evidence="7 20" id="KW-0235">DNA replication</keyword>
<comment type="similarity">
    <text evidence="3 20">Belongs to the DNA polymerase type-B family.</text>
</comment>
<evidence type="ECO:0000256" key="2">
    <source>
        <dbReference type="ARBA" id="ARBA00004123"/>
    </source>
</evidence>
<feature type="region of interest" description="Disordered" evidence="21">
    <location>
        <begin position="126"/>
        <end position="180"/>
    </location>
</feature>
<evidence type="ECO:0000256" key="8">
    <source>
        <dbReference type="ARBA" id="ARBA00022723"/>
    </source>
</evidence>
<dbReference type="GO" id="GO:0003677">
    <property type="term" value="F:DNA binding"/>
    <property type="evidence" value="ECO:0007669"/>
    <property type="project" value="UniProtKB-KW"/>
</dbReference>
<dbReference type="FunFam" id="1.10.287.690:FF:000002">
    <property type="entry name" value="DNA polymerase zeta"/>
    <property type="match status" value="1"/>
</dbReference>
<comment type="subcellular location">
    <subcellularLocation>
        <location evidence="2 20">Nucleus</location>
    </subcellularLocation>
</comment>
<dbReference type="GO" id="GO:0008270">
    <property type="term" value="F:zinc ion binding"/>
    <property type="evidence" value="ECO:0007669"/>
    <property type="project" value="UniProtKB-KW"/>
</dbReference>
<evidence type="ECO:0000256" key="11">
    <source>
        <dbReference type="ARBA" id="ARBA00022833"/>
    </source>
</evidence>
<feature type="compositionally biased region" description="Basic and acidic residues" evidence="21">
    <location>
        <begin position="131"/>
        <end position="142"/>
    </location>
</feature>